<dbReference type="Proteomes" id="UP000748752">
    <property type="component" value="Unassembled WGS sequence"/>
</dbReference>
<organism evidence="2 3">
    <name type="scientific">Thiohalocapsa halophila</name>
    <dbReference type="NCBI Taxonomy" id="69359"/>
    <lineage>
        <taxon>Bacteria</taxon>
        <taxon>Pseudomonadati</taxon>
        <taxon>Pseudomonadota</taxon>
        <taxon>Gammaproteobacteria</taxon>
        <taxon>Chromatiales</taxon>
        <taxon>Chromatiaceae</taxon>
        <taxon>Thiohalocapsa</taxon>
    </lineage>
</organism>
<name>A0ABS1CLV6_9GAMM</name>
<dbReference type="EMBL" id="NRRV01000061">
    <property type="protein sequence ID" value="MBK1632913.1"/>
    <property type="molecule type" value="Genomic_DNA"/>
</dbReference>
<evidence type="ECO:0000256" key="1">
    <source>
        <dbReference type="SAM" id="Phobius"/>
    </source>
</evidence>
<feature type="transmembrane region" description="Helical" evidence="1">
    <location>
        <begin position="51"/>
        <end position="70"/>
    </location>
</feature>
<evidence type="ECO:0000313" key="2">
    <source>
        <dbReference type="EMBL" id="MBK1632913.1"/>
    </source>
</evidence>
<keyword evidence="3" id="KW-1185">Reference proteome</keyword>
<sequence>MSALTPFYWFLLVLLASRLFLILRDAPLNWRQAVGLSLVQAAGTLAAAPSLWLAPLLAVIPAANLIGVWWERRDPPQAGLVRLAVLVVREMDERDFAEYVLIGTLMSMASAVLVAEVVKALLP</sequence>
<keyword evidence="1" id="KW-0472">Membrane</keyword>
<dbReference type="RefSeq" id="WP_200240785.1">
    <property type="nucleotide sequence ID" value="NZ_NRRV01000061.1"/>
</dbReference>
<evidence type="ECO:0000313" key="3">
    <source>
        <dbReference type="Proteomes" id="UP000748752"/>
    </source>
</evidence>
<keyword evidence="1" id="KW-1133">Transmembrane helix</keyword>
<keyword evidence="1" id="KW-0812">Transmembrane</keyword>
<accession>A0ABS1CLV6</accession>
<reference evidence="2 3" key="1">
    <citation type="journal article" date="2020" name="Microorganisms">
        <title>Osmotic Adaptation and Compatible Solute Biosynthesis of Phototrophic Bacteria as Revealed from Genome Analyses.</title>
        <authorList>
            <person name="Imhoff J.F."/>
            <person name="Rahn T."/>
            <person name="Kunzel S."/>
            <person name="Keller A."/>
            <person name="Neulinger S.C."/>
        </authorList>
    </citation>
    <scope>NUCLEOTIDE SEQUENCE [LARGE SCALE GENOMIC DNA]</scope>
    <source>
        <strain evidence="2 3">DSM 6210</strain>
    </source>
</reference>
<feature type="transmembrane region" description="Helical" evidence="1">
    <location>
        <begin position="99"/>
        <end position="122"/>
    </location>
</feature>
<comment type="caution">
    <text evidence="2">The sequence shown here is derived from an EMBL/GenBank/DDBJ whole genome shotgun (WGS) entry which is preliminary data.</text>
</comment>
<protein>
    <submittedName>
        <fullName evidence="2">Uncharacterized protein</fullName>
    </submittedName>
</protein>
<proteinExistence type="predicted"/>
<gene>
    <name evidence="2" type="ORF">CKO31_19600</name>
</gene>